<dbReference type="Pfam" id="PF00005">
    <property type="entry name" value="ABC_tran"/>
    <property type="match status" value="1"/>
</dbReference>
<dbReference type="SUPFAM" id="SSF52540">
    <property type="entry name" value="P-loop containing nucleoside triphosphate hydrolases"/>
    <property type="match status" value="1"/>
</dbReference>
<dbReference type="SMART" id="SM00382">
    <property type="entry name" value="AAA"/>
    <property type="match status" value="1"/>
</dbReference>
<dbReference type="InterPro" id="IPR027417">
    <property type="entry name" value="P-loop_NTPase"/>
</dbReference>
<dbReference type="GO" id="GO:0016887">
    <property type="term" value="F:ATP hydrolysis activity"/>
    <property type="evidence" value="ECO:0007669"/>
    <property type="project" value="InterPro"/>
</dbReference>
<dbReference type="OrthoDB" id="66620at2759"/>
<sequence length="503" mass="55295">MVLGCYVLEYHRFEAPEDIQLLPKTVTDEKDMEKRGGDYALAVTPKNSSANTRSESGEAVVTMPRHEKNFVPCTIAWKDIWYSVPSPHDRKETLQLLKGINGYAEPGSLTALMGSSGAGKTTLMDVIAGRKTGGKIEGKIYLNGYEASDLAIRRCTGAFLRQDSSVSSEKKYDSVSECLDLLDMHDIADQIVHGSSQEQMKRLTIGVELVAQPSILFLDEPTSGLDAHSAKLIIDGVRKVADSGPSVFVGELGQDCQNLVDYLEAIESVTPLPDKQNPATWMLEVIGAGVGHQSTDVTDFVQHLRKAKRQTLHRHVLAHSDARFVIAVGLALISGLTYINSAFVSYQGINGGVGMVLMTSLFMGIATFTGALPITALDRAAFYRECASQTYNSLCGYKWLYTITPQRFSLAILMSLVFCDCPDEPTWNETLGAYENVGSNIGCQPVTDLPVTIDHITVKGYVESVFKYKYDDIWANFGYVFVVLGIFRALAVLSLRYIIHTQR</sequence>
<dbReference type="GO" id="GO:0042626">
    <property type="term" value="F:ATPase-coupled transmembrane transporter activity"/>
    <property type="evidence" value="ECO:0007669"/>
    <property type="project" value="InterPro"/>
</dbReference>
<keyword evidence="7" id="KW-1185">Reference proteome</keyword>
<feature type="transmembrane region" description="Helical" evidence="4">
    <location>
        <begin position="324"/>
        <end position="346"/>
    </location>
</feature>
<dbReference type="GO" id="GO:0016020">
    <property type="term" value="C:membrane"/>
    <property type="evidence" value="ECO:0007669"/>
    <property type="project" value="InterPro"/>
</dbReference>
<dbReference type="Gene3D" id="3.40.50.300">
    <property type="entry name" value="P-loop containing nucleotide triphosphate hydrolases"/>
    <property type="match status" value="1"/>
</dbReference>
<keyword evidence="4" id="KW-0812">Transmembrane</keyword>
<dbReference type="InterPro" id="IPR003439">
    <property type="entry name" value="ABC_transporter-like_ATP-bd"/>
</dbReference>
<comment type="caution">
    <text evidence="6">The sequence shown here is derived from an EMBL/GenBank/DDBJ whole genome shotgun (WGS) entry which is preliminary data.</text>
</comment>
<reference evidence="6" key="1">
    <citation type="submission" date="2023-04" db="EMBL/GenBank/DDBJ databases">
        <title>Phytophthora lilii NBRC 32176.</title>
        <authorList>
            <person name="Ichikawa N."/>
            <person name="Sato H."/>
            <person name="Tonouchi N."/>
        </authorList>
    </citation>
    <scope>NUCLEOTIDE SEQUENCE</scope>
    <source>
        <strain evidence="6">NBRC 32176</strain>
    </source>
</reference>
<keyword evidence="1" id="KW-0813">Transport</keyword>
<keyword evidence="4" id="KW-1133">Transmembrane helix</keyword>
<feature type="transmembrane region" description="Helical" evidence="4">
    <location>
        <begin position="477"/>
        <end position="499"/>
    </location>
</feature>
<keyword evidence="2" id="KW-0547">Nucleotide-binding</keyword>
<feature type="domain" description="ABC transporter" evidence="5">
    <location>
        <begin position="75"/>
        <end position="299"/>
    </location>
</feature>
<dbReference type="PANTHER" id="PTHR19241">
    <property type="entry name" value="ATP-BINDING CASSETTE TRANSPORTER"/>
    <property type="match status" value="1"/>
</dbReference>
<evidence type="ECO:0000313" key="6">
    <source>
        <dbReference type="EMBL" id="GMF14070.1"/>
    </source>
</evidence>
<evidence type="ECO:0000259" key="5">
    <source>
        <dbReference type="PROSITE" id="PS50893"/>
    </source>
</evidence>
<dbReference type="Pfam" id="PF06422">
    <property type="entry name" value="PDR_CDR"/>
    <property type="match status" value="1"/>
</dbReference>
<gene>
    <name evidence="6" type="ORF">Plil01_000447800</name>
</gene>
<evidence type="ECO:0000256" key="1">
    <source>
        <dbReference type="ARBA" id="ARBA00022448"/>
    </source>
</evidence>
<feature type="transmembrane region" description="Helical" evidence="4">
    <location>
        <begin position="352"/>
        <end position="374"/>
    </location>
</feature>
<keyword evidence="3" id="KW-0067">ATP-binding</keyword>
<dbReference type="PROSITE" id="PS50893">
    <property type="entry name" value="ABC_TRANSPORTER_2"/>
    <property type="match status" value="1"/>
</dbReference>
<accession>A0A9W6TKN5</accession>
<dbReference type="InterPro" id="IPR003593">
    <property type="entry name" value="AAA+_ATPase"/>
</dbReference>
<evidence type="ECO:0000313" key="7">
    <source>
        <dbReference type="Proteomes" id="UP001165083"/>
    </source>
</evidence>
<dbReference type="GO" id="GO:0005524">
    <property type="term" value="F:ATP binding"/>
    <property type="evidence" value="ECO:0007669"/>
    <property type="project" value="UniProtKB-KW"/>
</dbReference>
<dbReference type="InterPro" id="IPR010929">
    <property type="entry name" value="PDR_CDR_ABC"/>
</dbReference>
<dbReference type="AlphaFoldDB" id="A0A9W6TKN5"/>
<organism evidence="6 7">
    <name type="scientific">Phytophthora lilii</name>
    <dbReference type="NCBI Taxonomy" id="2077276"/>
    <lineage>
        <taxon>Eukaryota</taxon>
        <taxon>Sar</taxon>
        <taxon>Stramenopiles</taxon>
        <taxon>Oomycota</taxon>
        <taxon>Peronosporomycetes</taxon>
        <taxon>Peronosporales</taxon>
        <taxon>Peronosporaceae</taxon>
        <taxon>Phytophthora</taxon>
    </lineage>
</organism>
<evidence type="ECO:0000256" key="4">
    <source>
        <dbReference type="SAM" id="Phobius"/>
    </source>
</evidence>
<dbReference type="Proteomes" id="UP001165083">
    <property type="component" value="Unassembled WGS sequence"/>
</dbReference>
<dbReference type="EMBL" id="BSXW01000181">
    <property type="protein sequence ID" value="GMF14070.1"/>
    <property type="molecule type" value="Genomic_DNA"/>
</dbReference>
<evidence type="ECO:0000256" key="3">
    <source>
        <dbReference type="ARBA" id="ARBA00022840"/>
    </source>
</evidence>
<protein>
    <submittedName>
        <fullName evidence="6">Unnamed protein product</fullName>
    </submittedName>
</protein>
<proteinExistence type="predicted"/>
<keyword evidence="4" id="KW-0472">Membrane</keyword>
<name>A0A9W6TKN5_9STRA</name>
<evidence type="ECO:0000256" key="2">
    <source>
        <dbReference type="ARBA" id="ARBA00022741"/>
    </source>
</evidence>